<dbReference type="InterPro" id="IPR050659">
    <property type="entry name" value="Peptidase_M24B"/>
</dbReference>
<dbReference type="Gene3D" id="3.40.350.10">
    <property type="entry name" value="Creatinase/prolidase N-terminal domain"/>
    <property type="match status" value="1"/>
</dbReference>
<keyword evidence="3" id="KW-0378">Hydrolase</keyword>
<dbReference type="SUPFAM" id="SSF53092">
    <property type="entry name" value="Creatinase/prolidase N-terminal domain"/>
    <property type="match status" value="1"/>
</dbReference>
<gene>
    <name evidence="8" type="ORF">GBAR_LOCUS16025</name>
</gene>
<dbReference type="InterPro" id="IPR036441">
    <property type="entry name" value="DHquinase_II_sf"/>
</dbReference>
<sequence>MTRILVLNGPNINILGRRNPGIYGIRTLDEVNGAISEKADCLGVEVAFYQSNLEGELVDRIQESWGNIDGIVINPGALTPLRYHRRGEVRMKERATHLASLLLERELDAILISAPENRRYLSGFTGSAGYLLVTPERKVLFTDSRYTEQAGNQSPHFEVIQMRAGLDWLLGALKETGVKRIGFESDNMTVASYNRATSGITEELRIFKDKEELAQLQKAIDASDQAMELVCPAIEAGMTEKEVAWRMEVAMREFGADNISFDTIVAAGPNGAMAHHRPSDSVIQAGQPIVIDMGAQVGGYCSDITRTVVVGEPDEMFHKIYNIVLGAQLTAINTVRPGLTGEECDGLSRDVIAEAGYGDNFGHSLGHGVGLAVHENPRVGPRSPDTLKPDMVFTVEPGHLPDWLGRRPHRGHSNPGRGKGPRR</sequence>
<name>A0AA35SET4_GEOBA</name>
<keyword evidence="2" id="KW-0479">Metal-binding</keyword>
<evidence type="ECO:0000256" key="4">
    <source>
        <dbReference type="ARBA" id="ARBA00023239"/>
    </source>
</evidence>
<dbReference type="AlphaFoldDB" id="A0AA35SET4"/>
<dbReference type="Gene3D" id="3.90.230.10">
    <property type="entry name" value="Creatinase/methionine aminopeptidase superfamily"/>
    <property type="match status" value="1"/>
</dbReference>
<comment type="caution">
    <text evidence="8">The sequence shown here is derived from an EMBL/GenBank/DDBJ whole genome shotgun (WGS) entry which is preliminary data.</text>
</comment>
<reference evidence="8" key="1">
    <citation type="submission" date="2023-03" db="EMBL/GenBank/DDBJ databases">
        <authorList>
            <person name="Steffen K."/>
            <person name="Cardenas P."/>
        </authorList>
    </citation>
    <scope>NUCLEOTIDE SEQUENCE</scope>
</reference>
<evidence type="ECO:0000313" key="8">
    <source>
        <dbReference type="EMBL" id="CAI8028114.1"/>
    </source>
</evidence>
<dbReference type="SUPFAM" id="SSF55920">
    <property type="entry name" value="Creatinase/aminopeptidase"/>
    <property type="match status" value="1"/>
</dbReference>
<protein>
    <recommendedName>
        <fullName evidence="1">3-dehydroquinate dehydratase</fullName>
        <ecNumber evidence="1">4.2.1.10</ecNumber>
    </recommendedName>
</protein>
<dbReference type="Pfam" id="PF01321">
    <property type="entry name" value="Creatinase_N"/>
    <property type="match status" value="1"/>
</dbReference>
<dbReference type="InterPro" id="IPR001874">
    <property type="entry name" value="DHquinase_II"/>
</dbReference>
<feature type="domain" description="Peptidase M24" evidence="6">
    <location>
        <begin position="215"/>
        <end position="403"/>
    </location>
</feature>
<keyword evidence="4" id="KW-0456">Lyase</keyword>
<evidence type="ECO:0000259" key="6">
    <source>
        <dbReference type="Pfam" id="PF00557"/>
    </source>
</evidence>
<dbReference type="InterPro" id="IPR000587">
    <property type="entry name" value="Creatinase_N"/>
</dbReference>
<dbReference type="PANTHER" id="PTHR46112:SF8">
    <property type="entry name" value="CYTOPLASMIC PEPTIDASE PEPQ-RELATED"/>
    <property type="match status" value="1"/>
</dbReference>
<accession>A0AA35SET4</accession>
<evidence type="ECO:0000256" key="3">
    <source>
        <dbReference type="ARBA" id="ARBA00022801"/>
    </source>
</evidence>
<dbReference type="GO" id="GO:0046872">
    <property type="term" value="F:metal ion binding"/>
    <property type="evidence" value="ECO:0007669"/>
    <property type="project" value="UniProtKB-KW"/>
</dbReference>
<dbReference type="Gene3D" id="3.40.50.9100">
    <property type="entry name" value="Dehydroquinase, class II"/>
    <property type="match status" value="1"/>
</dbReference>
<dbReference type="PROSITE" id="PS00491">
    <property type="entry name" value="PROLINE_PEPTIDASE"/>
    <property type="match status" value="1"/>
</dbReference>
<evidence type="ECO:0000313" key="9">
    <source>
        <dbReference type="Proteomes" id="UP001174909"/>
    </source>
</evidence>
<feature type="domain" description="Creatinase N-terminal" evidence="7">
    <location>
        <begin position="94"/>
        <end position="200"/>
    </location>
</feature>
<dbReference type="Pfam" id="PF01220">
    <property type="entry name" value="DHquinase_II"/>
    <property type="match status" value="1"/>
</dbReference>
<dbReference type="GO" id="GO:0003855">
    <property type="term" value="F:3-dehydroquinate dehydratase activity"/>
    <property type="evidence" value="ECO:0007669"/>
    <property type="project" value="UniProtKB-EC"/>
</dbReference>
<dbReference type="InterPro" id="IPR000994">
    <property type="entry name" value="Pept_M24"/>
</dbReference>
<dbReference type="SUPFAM" id="SSF52304">
    <property type="entry name" value="Type II 3-dehydroquinate dehydratase"/>
    <property type="match status" value="1"/>
</dbReference>
<dbReference type="PANTHER" id="PTHR46112">
    <property type="entry name" value="AMINOPEPTIDASE"/>
    <property type="match status" value="1"/>
</dbReference>
<proteinExistence type="predicted"/>
<dbReference type="InterPro" id="IPR036005">
    <property type="entry name" value="Creatinase/aminopeptidase-like"/>
</dbReference>
<dbReference type="InterPro" id="IPR001131">
    <property type="entry name" value="Peptidase_M24B_aminopep-P_CS"/>
</dbReference>
<keyword evidence="9" id="KW-1185">Reference proteome</keyword>
<evidence type="ECO:0000256" key="2">
    <source>
        <dbReference type="ARBA" id="ARBA00022723"/>
    </source>
</evidence>
<evidence type="ECO:0000256" key="1">
    <source>
        <dbReference type="ARBA" id="ARBA00012060"/>
    </source>
</evidence>
<evidence type="ECO:0000259" key="7">
    <source>
        <dbReference type="Pfam" id="PF01321"/>
    </source>
</evidence>
<feature type="region of interest" description="Disordered" evidence="5">
    <location>
        <begin position="398"/>
        <end position="423"/>
    </location>
</feature>
<dbReference type="EMBL" id="CASHTH010002317">
    <property type="protein sequence ID" value="CAI8028114.1"/>
    <property type="molecule type" value="Genomic_DNA"/>
</dbReference>
<dbReference type="Proteomes" id="UP001174909">
    <property type="component" value="Unassembled WGS sequence"/>
</dbReference>
<dbReference type="EC" id="4.2.1.10" evidence="1"/>
<evidence type="ECO:0000256" key="5">
    <source>
        <dbReference type="SAM" id="MobiDB-lite"/>
    </source>
</evidence>
<dbReference type="CDD" id="cd01092">
    <property type="entry name" value="APP-like"/>
    <property type="match status" value="1"/>
</dbReference>
<dbReference type="Pfam" id="PF00557">
    <property type="entry name" value="Peptidase_M24"/>
    <property type="match status" value="1"/>
</dbReference>
<organism evidence="8 9">
    <name type="scientific">Geodia barretti</name>
    <name type="common">Barrett's horny sponge</name>
    <dbReference type="NCBI Taxonomy" id="519541"/>
    <lineage>
        <taxon>Eukaryota</taxon>
        <taxon>Metazoa</taxon>
        <taxon>Porifera</taxon>
        <taxon>Demospongiae</taxon>
        <taxon>Heteroscleromorpha</taxon>
        <taxon>Tetractinellida</taxon>
        <taxon>Astrophorina</taxon>
        <taxon>Geodiidae</taxon>
        <taxon>Geodia</taxon>
    </lineage>
</organism>
<dbReference type="GO" id="GO:0004177">
    <property type="term" value="F:aminopeptidase activity"/>
    <property type="evidence" value="ECO:0007669"/>
    <property type="project" value="UniProtKB-ARBA"/>
</dbReference>
<dbReference type="InterPro" id="IPR029149">
    <property type="entry name" value="Creatin/AminoP/Spt16_N"/>
</dbReference>